<dbReference type="Proteomes" id="UP001189429">
    <property type="component" value="Unassembled WGS sequence"/>
</dbReference>
<organism evidence="1 2">
    <name type="scientific">Prorocentrum cordatum</name>
    <dbReference type="NCBI Taxonomy" id="2364126"/>
    <lineage>
        <taxon>Eukaryota</taxon>
        <taxon>Sar</taxon>
        <taxon>Alveolata</taxon>
        <taxon>Dinophyceae</taxon>
        <taxon>Prorocentrales</taxon>
        <taxon>Prorocentraceae</taxon>
        <taxon>Prorocentrum</taxon>
    </lineage>
</organism>
<protein>
    <submittedName>
        <fullName evidence="1">Uncharacterized protein</fullName>
    </submittedName>
</protein>
<name>A0ABN9X8P4_9DINO</name>
<accession>A0ABN9X8P4</accession>
<reference evidence="1" key="1">
    <citation type="submission" date="2023-10" db="EMBL/GenBank/DDBJ databases">
        <authorList>
            <person name="Chen Y."/>
            <person name="Shah S."/>
            <person name="Dougan E. K."/>
            <person name="Thang M."/>
            <person name="Chan C."/>
        </authorList>
    </citation>
    <scope>NUCLEOTIDE SEQUENCE [LARGE SCALE GENOMIC DNA]</scope>
</reference>
<gene>
    <name evidence="1" type="ORF">PCOR1329_LOCUS74466</name>
</gene>
<dbReference type="EMBL" id="CAUYUJ010020095">
    <property type="protein sequence ID" value="CAK0895847.1"/>
    <property type="molecule type" value="Genomic_DNA"/>
</dbReference>
<evidence type="ECO:0000313" key="1">
    <source>
        <dbReference type="EMBL" id="CAK0895847.1"/>
    </source>
</evidence>
<proteinExistence type="predicted"/>
<sequence>MEPWGSGDATGRVEPDEERDPTIYRAAGCLELQVPEGHRVLMKTEGVFSDFCELVAQDVTFKPPPPNVYELRLKDKLVRLIEFEIPGVLRKDIVFKKGNRGYTVNLVRAKDASLVGYGVAPKFPAPRNPVGEFSFDLFFEDGVWELDGGREAVCHDNGVLRIRLKQDLQGEVFSLDDL</sequence>
<comment type="caution">
    <text evidence="1">The sequence shown here is derived from an EMBL/GenBank/DDBJ whole genome shotgun (WGS) entry which is preliminary data.</text>
</comment>
<keyword evidence="2" id="KW-1185">Reference proteome</keyword>
<evidence type="ECO:0000313" key="2">
    <source>
        <dbReference type="Proteomes" id="UP001189429"/>
    </source>
</evidence>